<dbReference type="InterPro" id="IPR036977">
    <property type="entry name" value="DNA_primase_Znf_CHC2"/>
</dbReference>
<dbReference type="Pfam" id="PF08273">
    <property type="entry name" value="Zn_Ribbon_Prim"/>
    <property type="match status" value="1"/>
</dbReference>
<sequence>MRIDVAEVRRAASGRWDRIYATLAPELSAALATPGRHVPCPVHGGKDGFRLHRTADNGAGICNSCPEFAGKFIDGFAILMWLRGWKFPQALEEVAHCVCP</sequence>
<dbReference type="GO" id="GO:0004386">
    <property type="term" value="F:helicase activity"/>
    <property type="evidence" value="ECO:0007669"/>
    <property type="project" value="InterPro"/>
</dbReference>
<feature type="domain" description="DNA primase/helicase Gp4 N-terminal Bacteriophage T7-like" evidence="1">
    <location>
        <begin position="35"/>
        <end position="76"/>
    </location>
</feature>
<dbReference type="SUPFAM" id="SSF57783">
    <property type="entry name" value="Zinc beta-ribbon"/>
    <property type="match status" value="1"/>
</dbReference>
<dbReference type="SMART" id="SM00778">
    <property type="entry name" value="Prim_Zn_Ribbon"/>
    <property type="match status" value="1"/>
</dbReference>
<reference evidence="2" key="2">
    <citation type="journal article" date="2014" name="ISME J.">
        <title>Microbial stratification in low pH oxic and suboxic macroscopic growths along an acid mine drainage.</title>
        <authorList>
            <person name="Mendez-Garcia C."/>
            <person name="Mesa V."/>
            <person name="Sprenger R.R."/>
            <person name="Richter M."/>
            <person name="Diez M.S."/>
            <person name="Solano J."/>
            <person name="Bargiela R."/>
            <person name="Golyshina O.V."/>
            <person name="Manteca A."/>
            <person name="Ramos J.L."/>
            <person name="Gallego J.R."/>
            <person name="Llorente I."/>
            <person name="Martins Dos Santos V.A."/>
            <person name="Jensen O.N."/>
            <person name="Pelaez A.I."/>
            <person name="Sanchez J."/>
            <person name="Ferrer M."/>
        </authorList>
    </citation>
    <scope>NUCLEOTIDE SEQUENCE</scope>
</reference>
<accession>T1AJW9</accession>
<dbReference type="GO" id="GO:0006260">
    <property type="term" value="P:DNA replication"/>
    <property type="evidence" value="ECO:0007669"/>
    <property type="project" value="InterPro"/>
</dbReference>
<comment type="caution">
    <text evidence="2">The sequence shown here is derived from an EMBL/GenBank/DDBJ whole genome shotgun (WGS) entry which is preliminary data.</text>
</comment>
<reference evidence="2" key="1">
    <citation type="submission" date="2013-08" db="EMBL/GenBank/DDBJ databases">
        <authorList>
            <person name="Mendez C."/>
            <person name="Richter M."/>
            <person name="Ferrer M."/>
            <person name="Sanchez J."/>
        </authorList>
    </citation>
    <scope>NUCLEOTIDE SEQUENCE</scope>
</reference>
<name>T1AJW9_9ZZZZ</name>
<dbReference type="InterPro" id="IPR013237">
    <property type="entry name" value="Phage_T7_Gp4_N"/>
</dbReference>
<evidence type="ECO:0000313" key="2">
    <source>
        <dbReference type="EMBL" id="EQD57602.1"/>
    </source>
</evidence>
<dbReference type="EMBL" id="AUZZ01003199">
    <property type="protein sequence ID" value="EQD57602.1"/>
    <property type="molecule type" value="Genomic_DNA"/>
</dbReference>
<proteinExistence type="predicted"/>
<evidence type="ECO:0000259" key="1">
    <source>
        <dbReference type="SMART" id="SM00778"/>
    </source>
</evidence>
<dbReference type="GO" id="GO:0003677">
    <property type="term" value="F:DNA binding"/>
    <property type="evidence" value="ECO:0007669"/>
    <property type="project" value="InterPro"/>
</dbReference>
<dbReference type="GO" id="GO:0008270">
    <property type="term" value="F:zinc ion binding"/>
    <property type="evidence" value="ECO:0007669"/>
    <property type="project" value="InterPro"/>
</dbReference>
<organism evidence="2">
    <name type="scientific">mine drainage metagenome</name>
    <dbReference type="NCBI Taxonomy" id="410659"/>
    <lineage>
        <taxon>unclassified sequences</taxon>
        <taxon>metagenomes</taxon>
        <taxon>ecological metagenomes</taxon>
    </lineage>
</organism>
<feature type="non-terminal residue" evidence="2">
    <location>
        <position position="100"/>
    </location>
</feature>
<dbReference type="Gene3D" id="3.90.580.10">
    <property type="entry name" value="Zinc finger, CHC2-type domain"/>
    <property type="match status" value="1"/>
</dbReference>
<protein>
    <submittedName>
        <fullName evidence="2">p4 alpha zinc-binding domain-containing protein</fullName>
    </submittedName>
</protein>
<dbReference type="AlphaFoldDB" id="T1AJW9"/>
<gene>
    <name evidence="2" type="ORF">B2A_04723</name>
</gene>